<proteinExistence type="predicted"/>
<accession>A0A318S9X7</accession>
<dbReference type="RefSeq" id="WP_110885474.1">
    <property type="nucleotide sequence ID" value="NZ_QJSX01000002.1"/>
</dbReference>
<evidence type="ECO:0000313" key="1">
    <source>
        <dbReference type="EMBL" id="PYE55950.1"/>
    </source>
</evidence>
<name>A0A318S9X7_9DEIO</name>
<gene>
    <name evidence="1" type="ORF">DES52_102317</name>
</gene>
<dbReference type="AlphaFoldDB" id="A0A318S9X7"/>
<sequence length="122" mass="12977">MSGPIKPMAHGVLDYGSVALMLAAPALLKLPPAAKTISWAFAGTYLAVSALTDMPLGLSKKIPFPMHGRIELLSAPALLALPYLTGATADPKARNYFLMLFGTVLAAYNLTDWQDKTETTLS</sequence>
<keyword evidence="2" id="KW-1185">Reference proteome</keyword>
<dbReference type="OrthoDB" id="129082at2"/>
<organism evidence="1 2">
    <name type="scientific">Deinococcus yavapaiensis KR-236</name>
    <dbReference type="NCBI Taxonomy" id="694435"/>
    <lineage>
        <taxon>Bacteria</taxon>
        <taxon>Thermotogati</taxon>
        <taxon>Deinococcota</taxon>
        <taxon>Deinococci</taxon>
        <taxon>Deinococcales</taxon>
        <taxon>Deinococcaceae</taxon>
        <taxon>Deinococcus</taxon>
    </lineage>
</organism>
<dbReference type="EMBL" id="QJSX01000002">
    <property type="protein sequence ID" value="PYE55950.1"/>
    <property type="molecule type" value="Genomic_DNA"/>
</dbReference>
<dbReference type="Proteomes" id="UP000248326">
    <property type="component" value="Unassembled WGS sequence"/>
</dbReference>
<evidence type="ECO:0000313" key="2">
    <source>
        <dbReference type="Proteomes" id="UP000248326"/>
    </source>
</evidence>
<reference evidence="1 2" key="1">
    <citation type="submission" date="2018-06" db="EMBL/GenBank/DDBJ databases">
        <title>Genomic Encyclopedia of Type Strains, Phase IV (KMG-IV): sequencing the most valuable type-strain genomes for metagenomic binning, comparative biology and taxonomic classification.</title>
        <authorList>
            <person name="Goeker M."/>
        </authorList>
    </citation>
    <scope>NUCLEOTIDE SEQUENCE [LARGE SCALE GENOMIC DNA]</scope>
    <source>
        <strain evidence="1 2">DSM 18048</strain>
    </source>
</reference>
<evidence type="ECO:0008006" key="3">
    <source>
        <dbReference type="Google" id="ProtNLM"/>
    </source>
</evidence>
<comment type="caution">
    <text evidence="1">The sequence shown here is derived from an EMBL/GenBank/DDBJ whole genome shotgun (WGS) entry which is preliminary data.</text>
</comment>
<protein>
    <recommendedName>
        <fullName evidence="3">SPW repeat-containing protein</fullName>
    </recommendedName>
</protein>